<organism evidence="1 2">
    <name type="scientific">Armillaria ostoyae</name>
    <name type="common">Armillaria root rot fungus</name>
    <dbReference type="NCBI Taxonomy" id="47428"/>
    <lineage>
        <taxon>Eukaryota</taxon>
        <taxon>Fungi</taxon>
        <taxon>Dikarya</taxon>
        <taxon>Basidiomycota</taxon>
        <taxon>Agaricomycotina</taxon>
        <taxon>Agaricomycetes</taxon>
        <taxon>Agaricomycetidae</taxon>
        <taxon>Agaricales</taxon>
        <taxon>Marasmiineae</taxon>
        <taxon>Physalacriaceae</taxon>
        <taxon>Armillaria</taxon>
    </lineage>
</organism>
<dbReference type="AlphaFoldDB" id="A0A284RPD2"/>
<protein>
    <submittedName>
        <fullName evidence="1">Uncharacterized protein</fullName>
    </submittedName>
</protein>
<evidence type="ECO:0000313" key="1">
    <source>
        <dbReference type="EMBL" id="SJL10588.1"/>
    </source>
</evidence>
<dbReference type="EMBL" id="FUEG01000012">
    <property type="protein sequence ID" value="SJL10588.1"/>
    <property type="molecule type" value="Genomic_DNA"/>
</dbReference>
<evidence type="ECO:0000313" key="2">
    <source>
        <dbReference type="Proteomes" id="UP000219338"/>
    </source>
</evidence>
<dbReference type="Proteomes" id="UP000219338">
    <property type="component" value="Unassembled WGS sequence"/>
</dbReference>
<proteinExistence type="predicted"/>
<keyword evidence="2" id="KW-1185">Reference proteome</keyword>
<accession>A0A284RPD2</accession>
<gene>
    <name evidence="1" type="ORF">ARMOST_13976</name>
</gene>
<reference evidence="2" key="1">
    <citation type="journal article" date="2017" name="Nat. Ecol. Evol.">
        <title>Genome expansion and lineage-specific genetic innovations in the forest pathogenic fungi Armillaria.</title>
        <authorList>
            <person name="Sipos G."/>
            <person name="Prasanna A.N."/>
            <person name="Walter M.C."/>
            <person name="O'Connor E."/>
            <person name="Balint B."/>
            <person name="Krizsan K."/>
            <person name="Kiss B."/>
            <person name="Hess J."/>
            <person name="Varga T."/>
            <person name="Slot J."/>
            <person name="Riley R."/>
            <person name="Boka B."/>
            <person name="Rigling D."/>
            <person name="Barry K."/>
            <person name="Lee J."/>
            <person name="Mihaltcheva S."/>
            <person name="LaButti K."/>
            <person name="Lipzen A."/>
            <person name="Waldron R."/>
            <person name="Moloney N.M."/>
            <person name="Sperisen C."/>
            <person name="Kredics L."/>
            <person name="Vagvoelgyi C."/>
            <person name="Patrignani A."/>
            <person name="Fitzpatrick D."/>
            <person name="Nagy I."/>
            <person name="Doyle S."/>
            <person name="Anderson J.B."/>
            <person name="Grigoriev I.V."/>
            <person name="Gueldener U."/>
            <person name="Muensterkoetter M."/>
            <person name="Nagy L.G."/>
        </authorList>
    </citation>
    <scope>NUCLEOTIDE SEQUENCE [LARGE SCALE GENOMIC DNA]</scope>
    <source>
        <strain evidence="2">C18/9</strain>
    </source>
</reference>
<sequence>MADITMALLNVDSGEIARVVVGDQKITAATWAEFCVLVLVRGKPILPSSCTYSWAVFTNRQHIRMLMGANGIRAIHGRPDDVLPWVRMSTWRDSPLYSSLRTPSLPQLLESTGVAMPFLNMSSRGACTAECLREPTTFKKDEIDIIPRRLAWTLCSAIFPIHRRTCRRPASLGLNFQTSWLGHTQPRDHEHGTSSSRWAMSAAERAGLSMCYNLFVLSTSLRDDPYPIEPANYVLLMPTWHLENQIVHFAKSTFTLRGQD</sequence>
<name>A0A284RPD2_ARMOS</name>